<comment type="similarity">
    <text evidence="1">Belongs to the oxygen-dependent FAD-linked oxidoreductase family.</text>
</comment>
<keyword evidence="3" id="KW-0274">FAD</keyword>
<evidence type="ECO:0000256" key="4">
    <source>
        <dbReference type="ARBA" id="ARBA00023002"/>
    </source>
</evidence>
<organism evidence="6 7">
    <name type="scientific">Aspergillus luchuensis (strain CBS 106.47)</name>
    <dbReference type="NCBI Taxonomy" id="1137211"/>
    <lineage>
        <taxon>Eukaryota</taxon>
        <taxon>Fungi</taxon>
        <taxon>Dikarya</taxon>
        <taxon>Ascomycota</taxon>
        <taxon>Pezizomycotina</taxon>
        <taxon>Eurotiomycetes</taxon>
        <taxon>Eurotiomycetidae</taxon>
        <taxon>Eurotiales</taxon>
        <taxon>Aspergillaceae</taxon>
        <taxon>Aspergillus</taxon>
        <taxon>Aspergillus subgen. Circumdati</taxon>
    </lineage>
</organism>
<dbReference type="EMBL" id="KV878246">
    <property type="protein sequence ID" value="OJZ83025.1"/>
    <property type="molecule type" value="Genomic_DNA"/>
</dbReference>
<gene>
    <name evidence="6" type="ORF">ASPFODRAFT_83518</name>
</gene>
<dbReference type="InterPro" id="IPR006094">
    <property type="entry name" value="Oxid_FAD_bind_N"/>
</dbReference>
<dbReference type="Pfam" id="PF01565">
    <property type="entry name" value="FAD_binding_4"/>
    <property type="match status" value="1"/>
</dbReference>
<dbReference type="PANTHER" id="PTHR42973">
    <property type="entry name" value="BINDING OXIDOREDUCTASE, PUTATIVE (AFU_ORTHOLOGUE AFUA_1G17690)-RELATED"/>
    <property type="match status" value="1"/>
</dbReference>
<dbReference type="GO" id="GO:0016491">
    <property type="term" value="F:oxidoreductase activity"/>
    <property type="evidence" value="ECO:0007669"/>
    <property type="project" value="UniProtKB-KW"/>
</dbReference>
<protein>
    <recommendedName>
        <fullName evidence="5">FAD-binding PCMH-type domain-containing protein</fullName>
    </recommendedName>
</protein>
<evidence type="ECO:0000259" key="5">
    <source>
        <dbReference type="PROSITE" id="PS51387"/>
    </source>
</evidence>
<dbReference type="PANTHER" id="PTHR42973:SF34">
    <property type="entry name" value="FAD BINDING DOMAIN PROTEIN (AFU_ORTHOLOGUE AFUA_3G02770)"/>
    <property type="match status" value="1"/>
</dbReference>
<reference evidence="7" key="1">
    <citation type="journal article" date="2017" name="Genome Biol.">
        <title>Comparative genomics reveals high biological diversity and specific adaptations in the industrially and medically important fungal genus Aspergillus.</title>
        <authorList>
            <person name="de Vries R.P."/>
            <person name="Riley R."/>
            <person name="Wiebenga A."/>
            <person name="Aguilar-Osorio G."/>
            <person name="Amillis S."/>
            <person name="Uchima C.A."/>
            <person name="Anderluh G."/>
            <person name="Asadollahi M."/>
            <person name="Askin M."/>
            <person name="Barry K."/>
            <person name="Battaglia E."/>
            <person name="Bayram O."/>
            <person name="Benocci T."/>
            <person name="Braus-Stromeyer S.A."/>
            <person name="Caldana C."/>
            <person name="Canovas D."/>
            <person name="Cerqueira G.C."/>
            <person name="Chen F."/>
            <person name="Chen W."/>
            <person name="Choi C."/>
            <person name="Clum A."/>
            <person name="Dos Santos R.A."/>
            <person name="Damasio A.R."/>
            <person name="Diallinas G."/>
            <person name="Emri T."/>
            <person name="Fekete E."/>
            <person name="Flipphi M."/>
            <person name="Freyberg S."/>
            <person name="Gallo A."/>
            <person name="Gournas C."/>
            <person name="Habgood R."/>
            <person name="Hainaut M."/>
            <person name="Harispe M.L."/>
            <person name="Henrissat B."/>
            <person name="Hilden K.S."/>
            <person name="Hope R."/>
            <person name="Hossain A."/>
            <person name="Karabika E."/>
            <person name="Karaffa L."/>
            <person name="Karanyi Z."/>
            <person name="Krasevec N."/>
            <person name="Kuo A."/>
            <person name="Kusch H."/>
            <person name="LaButti K."/>
            <person name="Lagendijk E.L."/>
            <person name="Lapidus A."/>
            <person name="Levasseur A."/>
            <person name="Lindquist E."/>
            <person name="Lipzen A."/>
            <person name="Logrieco A.F."/>
            <person name="MacCabe A."/>
            <person name="Maekelae M.R."/>
            <person name="Malavazi I."/>
            <person name="Melin P."/>
            <person name="Meyer V."/>
            <person name="Mielnichuk N."/>
            <person name="Miskei M."/>
            <person name="Molnar A.P."/>
            <person name="Mule G."/>
            <person name="Ngan C.Y."/>
            <person name="Orejas M."/>
            <person name="Orosz E."/>
            <person name="Ouedraogo J.P."/>
            <person name="Overkamp K.M."/>
            <person name="Park H.-S."/>
            <person name="Perrone G."/>
            <person name="Piumi F."/>
            <person name="Punt P.J."/>
            <person name="Ram A.F."/>
            <person name="Ramon A."/>
            <person name="Rauscher S."/>
            <person name="Record E."/>
            <person name="Riano-Pachon D.M."/>
            <person name="Robert V."/>
            <person name="Roehrig J."/>
            <person name="Ruller R."/>
            <person name="Salamov A."/>
            <person name="Salih N.S."/>
            <person name="Samson R.A."/>
            <person name="Sandor E."/>
            <person name="Sanguinetti M."/>
            <person name="Schuetze T."/>
            <person name="Sepcic K."/>
            <person name="Shelest E."/>
            <person name="Sherlock G."/>
            <person name="Sophianopoulou V."/>
            <person name="Squina F.M."/>
            <person name="Sun H."/>
            <person name="Susca A."/>
            <person name="Todd R.B."/>
            <person name="Tsang A."/>
            <person name="Unkles S.E."/>
            <person name="van de Wiele N."/>
            <person name="van Rossen-Uffink D."/>
            <person name="Oliveira J.V."/>
            <person name="Vesth T.C."/>
            <person name="Visser J."/>
            <person name="Yu J.-H."/>
            <person name="Zhou M."/>
            <person name="Andersen M.R."/>
            <person name="Archer D.B."/>
            <person name="Baker S.E."/>
            <person name="Benoit I."/>
            <person name="Brakhage A.A."/>
            <person name="Braus G.H."/>
            <person name="Fischer R."/>
            <person name="Frisvad J.C."/>
            <person name="Goldman G.H."/>
            <person name="Houbraken J."/>
            <person name="Oakley B."/>
            <person name="Pocsi I."/>
            <person name="Scazzocchio C."/>
            <person name="Seiboth B."/>
            <person name="vanKuyk P.A."/>
            <person name="Wortman J."/>
            <person name="Dyer P.S."/>
            <person name="Grigoriev I.V."/>
        </authorList>
    </citation>
    <scope>NUCLEOTIDE SEQUENCE [LARGE SCALE GENOMIC DNA]</scope>
    <source>
        <strain evidence="7">CBS 106.47</strain>
    </source>
</reference>
<dbReference type="GO" id="GO:0071949">
    <property type="term" value="F:FAD binding"/>
    <property type="evidence" value="ECO:0007669"/>
    <property type="project" value="InterPro"/>
</dbReference>
<evidence type="ECO:0000256" key="1">
    <source>
        <dbReference type="ARBA" id="ARBA00005466"/>
    </source>
</evidence>
<dbReference type="InterPro" id="IPR050416">
    <property type="entry name" value="FAD-linked_Oxidoreductase"/>
</dbReference>
<evidence type="ECO:0000256" key="2">
    <source>
        <dbReference type="ARBA" id="ARBA00022630"/>
    </source>
</evidence>
<accession>A0A1M3T8G9</accession>
<dbReference type="AlphaFoldDB" id="A0A1M3T8G9"/>
<dbReference type="InterPro" id="IPR035959">
    <property type="entry name" value="RutC-like_sf"/>
</dbReference>
<dbReference type="Gene3D" id="3.30.1330.40">
    <property type="entry name" value="RutC-like"/>
    <property type="match status" value="1"/>
</dbReference>
<dbReference type="Proteomes" id="UP000184063">
    <property type="component" value="Unassembled WGS sequence"/>
</dbReference>
<dbReference type="InterPro" id="IPR016169">
    <property type="entry name" value="FAD-bd_PCMH_sub2"/>
</dbReference>
<feature type="domain" description="FAD-binding PCMH-type" evidence="5">
    <location>
        <begin position="46"/>
        <end position="219"/>
    </location>
</feature>
<name>A0A1M3T8G9_ASPLC</name>
<dbReference type="Gene3D" id="3.30.465.10">
    <property type="match status" value="1"/>
</dbReference>
<dbReference type="InterPro" id="IPR036188">
    <property type="entry name" value="FAD/NAD-bd_sf"/>
</dbReference>
<evidence type="ECO:0000313" key="6">
    <source>
        <dbReference type="EMBL" id="OJZ83025.1"/>
    </source>
</evidence>
<dbReference type="InterPro" id="IPR036318">
    <property type="entry name" value="FAD-bd_PCMH-like_sf"/>
</dbReference>
<dbReference type="Gene3D" id="3.50.50.60">
    <property type="entry name" value="FAD/NAD(P)-binding domain"/>
    <property type="match status" value="1"/>
</dbReference>
<evidence type="ECO:0000256" key="3">
    <source>
        <dbReference type="ARBA" id="ARBA00022827"/>
    </source>
</evidence>
<dbReference type="SUPFAM" id="SSF55298">
    <property type="entry name" value="YjgF-like"/>
    <property type="match status" value="1"/>
</dbReference>
<proteinExistence type="inferred from homology"/>
<keyword evidence="2" id="KW-0285">Flavoprotein</keyword>
<keyword evidence="4" id="KW-0560">Oxidoreductase</keyword>
<sequence length="601" mass="66712">MSCNLTNNAALSALRDAVTALYPTQVIDGSSPAFEKAQNSFWNQIQREKAPECFFQPTEACQVAKAMLEVVKRNCPFAIKGGGHSSNPDGCSVNAGFQFDLANLNHVEIAEDRSSVQVGPGVRWGDLFKILEPHGVIAAGGRDYGVGVPGFIFGGGLSYLSTQEGWGIDNLLAVDIVLANGQQITVDKDCHPDLYRALHGGGAHNFGIVTNLTLKLHPYQGMWGGYYAVQEEHFDAVFRAYDKYTQRMTTNGKAHMIVDFFRRDGMMIAVHFMGYPEPLANPPIYDEICRIPSVGNTLRLAEYSNLAAEMQEVTDSRGKRNAYWTVCIGYNIDLLKSAYVAWAQITEPYAKRLRFAFDVNHITPAMRNKGADEGYENVYGLEGPNEPLTNILLTSTWEDKADDDEVVSVLERYMNYAHQRQDVITSFGEKNKAFLKEVAAKYDPNGVFQRLQVFPEDPNEQIALAMESLGGALEAAGTTVQDVYKLVYYRHRPATTLVTVPALASPQIKFEIEVYAAVRQEPLRKFDVIVVGAGLSGLKAAWEVQKSEIYKLAQMLKLELVVQRSDGDLIFEDLDGGFRRTGYGLTPDARQPSLLRHLYLG</sequence>
<dbReference type="PROSITE" id="PS51387">
    <property type="entry name" value="FAD_PCMH"/>
    <property type="match status" value="1"/>
</dbReference>
<dbReference type="SUPFAM" id="SSF56176">
    <property type="entry name" value="FAD-binding/transporter-associated domain-like"/>
    <property type="match status" value="1"/>
</dbReference>
<evidence type="ECO:0000313" key="7">
    <source>
        <dbReference type="Proteomes" id="UP000184063"/>
    </source>
</evidence>
<dbReference type="VEuPathDB" id="FungiDB:ASPFODRAFT_83518"/>
<dbReference type="InterPro" id="IPR016166">
    <property type="entry name" value="FAD-bd_PCMH"/>
</dbReference>